<dbReference type="EnsemblPlants" id="AET5Gv21219300.1">
    <property type="protein sequence ID" value="AET5Gv21219300.1"/>
    <property type="gene ID" value="AET5Gv21219300"/>
</dbReference>
<reference evidence="3" key="3">
    <citation type="journal article" date="2017" name="Nature">
        <title>Genome sequence of the progenitor of the wheat D genome Aegilops tauschii.</title>
        <authorList>
            <person name="Luo M.C."/>
            <person name="Gu Y.Q."/>
            <person name="Puiu D."/>
            <person name="Wang H."/>
            <person name="Twardziok S.O."/>
            <person name="Deal K.R."/>
            <person name="Huo N."/>
            <person name="Zhu T."/>
            <person name="Wang L."/>
            <person name="Wang Y."/>
            <person name="McGuire P.E."/>
            <person name="Liu S."/>
            <person name="Long H."/>
            <person name="Ramasamy R.K."/>
            <person name="Rodriguez J.C."/>
            <person name="Van S.L."/>
            <person name="Yuan L."/>
            <person name="Wang Z."/>
            <person name="Xia Z."/>
            <person name="Xiao L."/>
            <person name="Anderson O.D."/>
            <person name="Ouyang S."/>
            <person name="Liang Y."/>
            <person name="Zimin A.V."/>
            <person name="Pertea G."/>
            <person name="Qi P."/>
            <person name="Bennetzen J.L."/>
            <person name="Dai X."/>
            <person name="Dawson M.W."/>
            <person name="Muller H.G."/>
            <person name="Kugler K."/>
            <person name="Rivarola-Duarte L."/>
            <person name="Spannagl M."/>
            <person name="Mayer K.F.X."/>
            <person name="Lu F.H."/>
            <person name="Bevan M.W."/>
            <person name="Leroy P."/>
            <person name="Li P."/>
            <person name="You F.M."/>
            <person name="Sun Q."/>
            <person name="Liu Z."/>
            <person name="Lyons E."/>
            <person name="Wicker T."/>
            <person name="Salzberg S.L."/>
            <person name="Devos K.M."/>
            <person name="Dvorak J."/>
        </authorList>
    </citation>
    <scope>NUCLEOTIDE SEQUENCE [LARGE SCALE GENOMIC DNA]</scope>
    <source>
        <strain evidence="3">cv. AL8/78</strain>
    </source>
</reference>
<keyword evidence="4" id="KW-1185">Reference proteome</keyword>
<reference evidence="3" key="4">
    <citation type="submission" date="2019-03" db="UniProtKB">
        <authorList>
            <consortium name="EnsemblPlants"/>
        </authorList>
    </citation>
    <scope>IDENTIFICATION</scope>
</reference>
<evidence type="ECO:0000313" key="3">
    <source>
        <dbReference type="EnsemblPlants" id="AET5Gv21219300.1"/>
    </source>
</evidence>
<feature type="chain" id="PRO_5019543009" evidence="2">
    <location>
        <begin position="27"/>
        <end position="143"/>
    </location>
</feature>
<evidence type="ECO:0000256" key="1">
    <source>
        <dbReference type="SAM" id="Phobius"/>
    </source>
</evidence>
<proteinExistence type="predicted"/>
<keyword evidence="1" id="KW-0472">Membrane</keyword>
<name>A0A453MKK6_AEGTS</name>
<dbReference type="AlphaFoldDB" id="A0A453MKK6"/>
<feature type="signal peptide" evidence="2">
    <location>
        <begin position="1"/>
        <end position="26"/>
    </location>
</feature>
<reference evidence="4" key="2">
    <citation type="journal article" date="2017" name="Nat. Plants">
        <title>The Aegilops tauschii genome reveals multiple impacts of transposons.</title>
        <authorList>
            <person name="Zhao G."/>
            <person name="Zou C."/>
            <person name="Li K."/>
            <person name="Wang K."/>
            <person name="Li T."/>
            <person name="Gao L."/>
            <person name="Zhang X."/>
            <person name="Wang H."/>
            <person name="Yang Z."/>
            <person name="Liu X."/>
            <person name="Jiang W."/>
            <person name="Mao L."/>
            <person name="Kong X."/>
            <person name="Jiao Y."/>
            <person name="Jia J."/>
        </authorList>
    </citation>
    <scope>NUCLEOTIDE SEQUENCE [LARGE SCALE GENOMIC DNA]</scope>
    <source>
        <strain evidence="4">cv. AL8/78</strain>
    </source>
</reference>
<evidence type="ECO:0000256" key="2">
    <source>
        <dbReference type="SAM" id="SignalP"/>
    </source>
</evidence>
<reference evidence="4" key="1">
    <citation type="journal article" date="2014" name="Science">
        <title>Ancient hybridizations among the ancestral genomes of bread wheat.</title>
        <authorList>
            <consortium name="International Wheat Genome Sequencing Consortium,"/>
            <person name="Marcussen T."/>
            <person name="Sandve S.R."/>
            <person name="Heier L."/>
            <person name="Spannagl M."/>
            <person name="Pfeifer M."/>
            <person name="Jakobsen K.S."/>
            <person name="Wulff B.B."/>
            <person name="Steuernagel B."/>
            <person name="Mayer K.F."/>
            <person name="Olsen O.A."/>
        </authorList>
    </citation>
    <scope>NUCLEOTIDE SEQUENCE [LARGE SCALE GENOMIC DNA]</scope>
    <source>
        <strain evidence="4">cv. AL8/78</strain>
    </source>
</reference>
<keyword evidence="1" id="KW-0812">Transmembrane</keyword>
<dbReference type="Gramene" id="AET5Gv21219300.1">
    <property type="protein sequence ID" value="AET5Gv21219300.1"/>
    <property type="gene ID" value="AET5Gv21219300"/>
</dbReference>
<reference evidence="3" key="5">
    <citation type="journal article" date="2021" name="G3 (Bethesda)">
        <title>Aegilops tauschii genome assembly Aet v5.0 features greater sequence contiguity and improved annotation.</title>
        <authorList>
            <person name="Wang L."/>
            <person name="Zhu T."/>
            <person name="Rodriguez J.C."/>
            <person name="Deal K.R."/>
            <person name="Dubcovsky J."/>
            <person name="McGuire P.E."/>
            <person name="Lux T."/>
            <person name="Spannagl M."/>
            <person name="Mayer K.F.X."/>
            <person name="Baldrich P."/>
            <person name="Meyers B.C."/>
            <person name="Huo N."/>
            <person name="Gu Y.Q."/>
            <person name="Zhou H."/>
            <person name="Devos K.M."/>
            <person name="Bennetzen J.L."/>
            <person name="Unver T."/>
            <person name="Budak H."/>
            <person name="Gulick P.J."/>
            <person name="Galiba G."/>
            <person name="Kalapos B."/>
            <person name="Nelson D.R."/>
            <person name="Li P."/>
            <person name="You F.M."/>
            <person name="Luo M.C."/>
            <person name="Dvorak J."/>
        </authorList>
    </citation>
    <scope>NUCLEOTIDE SEQUENCE [LARGE SCALE GENOMIC DNA]</scope>
    <source>
        <strain evidence="3">cv. AL8/78</strain>
    </source>
</reference>
<accession>A0A453MKK6</accession>
<dbReference type="Proteomes" id="UP000015105">
    <property type="component" value="Chromosome 5D"/>
</dbReference>
<keyword evidence="2" id="KW-0732">Signal</keyword>
<feature type="transmembrane region" description="Helical" evidence="1">
    <location>
        <begin position="82"/>
        <end position="104"/>
    </location>
</feature>
<organism evidence="3 4">
    <name type="scientific">Aegilops tauschii subsp. strangulata</name>
    <name type="common">Goatgrass</name>
    <dbReference type="NCBI Taxonomy" id="200361"/>
    <lineage>
        <taxon>Eukaryota</taxon>
        <taxon>Viridiplantae</taxon>
        <taxon>Streptophyta</taxon>
        <taxon>Embryophyta</taxon>
        <taxon>Tracheophyta</taxon>
        <taxon>Spermatophyta</taxon>
        <taxon>Magnoliopsida</taxon>
        <taxon>Liliopsida</taxon>
        <taxon>Poales</taxon>
        <taxon>Poaceae</taxon>
        <taxon>BOP clade</taxon>
        <taxon>Pooideae</taxon>
        <taxon>Triticodae</taxon>
        <taxon>Triticeae</taxon>
        <taxon>Triticinae</taxon>
        <taxon>Aegilops</taxon>
    </lineage>
</organism>
<feature type="transmembrane region" description="Helical" evidence="1">
    <location>
        <begin position="45"/>
        <end position="66"/>
    </location>
</feature>
<sequence>MAIVKALAPVTLHCLWCMFLVGMANTSHLVDCGCGHRAMELRERVVLARYLLVRTAPLAAGILFLVGKADDAMSVTGRKLRALFLLGVGLSAASSILAVVALAFELYCVDACWPWMVLASCRSLPRTSSPSGSGSPGTEAPSS</sequence>
<evidence type="ECO:0000313" key="4">
    <source>
        <dbReference type="Proteomes" id="UP000015105"/>
    </source>
</evidence>
<protein>
    <submittedName>
        <fullName evidence="3">Uncharacterized protein</fullName>
    </submittedName>
</protein>
<keyword evidence="1" id="KW-1133">Transmembrane helix</keyword>